<sequence>MANSKRILVSVSDKTGLIPFVQGLAELGYEIVSTGGTRKHLQEAGLTVIDISEYTGFPEIMDGRVKTLHPKVHGALLGRPNVPEHAAAIEEHGIVPFQFVICNLYPFEATVAKPDVTLEDAIENIDIGGPSMIRSAAKNQEHVGVITDPAQYDGVLAALKDGSFDLDYRRRLALQAFTKTAAYDAAISQYFQKRADEESTSADLPNTMTLTFRKEAGLRYGENPHQRAAFYVEPNAGPTTLANAKQRNGKELSYNNLLDLDAAYGIVAEIAQPAVSIIKHNNPCGCGLADNLKDAFDKAYAGDPVSAFGSIVGINRNVDLATAELMCEPGRFIEAIIAPGFDDDAFELLTTKPKWKSNVRLMELPLPDESQRRGLDYRRVTGGLLVQDRDSQADPESEWQIVTERQPTEQELIDLKFAWLVCKHVKSNAIVFAKDGMVTGVGAGQMSRLDSAEIAAKKSEDRCKGGVVASDAFFPFRDGVDQAAGAGIIAAIQPGGSRNDQQVIDAANEHGMTMIFTGRRHFRH</sequence>
<reference evidence="13" key="1">
    <citation type="submission" date="2011-02" db="EMBL/GenBank/DDBJ databases">
        <title>The complete genome of Planctomyces brasiliensis DSM 5305.</title>
        <authorList>
            <person name="Lucas S."/>
            <person name="Copeland A."/>
            <person name="Lapidus A."/>
            <person name="Bruce D."/>
            <person name="Goodwin L."/>
            <person name="Pitluck S."/>
            <person name="Kyrpides N."/>
            <person name="Mavromatis K."/>
            <person name="Pagani I."/>
            <person name="Ivanova N."/>
            <person name="Ovchinnikova G."/>
            <person name="Lu M."/>
            <person name="Detter J.C."/>
            <person name="Han C."/>
            <person name="Land M."/>
            <person name="Hauser L."/>
            <person name="Markowitz V."/>
            <person name="Cheng J.-F."/>
            <person name="Hugenholtz P."/>
            <person name="Woyke T."/>
            <person name="Wu D."/>
            <person name="Tindall B."/>
            <person name="Pomrenke H.G."/>
            <person name="Brambilla E."/>
            <person name="Klenk H.-P."/>
            <person name="Eisen J.A."/>
        </authorList>
    </citation>
    <scope>NUCLEOTIDE SEQUENCE [LARGE SCALE GENOMIC DNA]</scope>
    <source>
        <strain evidence="13">ATCC 49424 / DSM 5305 / JCM 21570 / NBRC 103401 / IFAM 1448</strain>
    </source>
</reference>
<dbReference type="OrthoDB" id="9802065at2"/>
<dbReference type="RefSeq" id="WP_013627741.1">
    <property type="nucleotide sequence ID" value="NC_015174.1"/>
</dbReference>
<dbReference type="SMART" id="SM00798">
    <property type="entry name" value="AICARFT_IMPCHas"/>
    <property type="match status" value="1"/>
</dbReference>
<proteinExistence type="inferred from homology"/>
<protein>
    <recommendedName>
        <fullName evidence="10">Bifunctional purine biosynthesis protein PurH</fullName>
    </recommendedName>
    <domain>
        <recommendedName>
            <fullName evidence="10">Phosphoribosylaminoimidazolecarboxamide formyltransferase</fullName>
            <ecNumber evidence="10">2.1.2.3</ecNumber>
        </recommendedName>
        <alternativeName>
            <fullName evidence="10">AICAR transformylase</fullName>
        </alternativeName>
    </domain>
    <domain>
        <recommendedName>
            <fullName evidence="10">IMP cyclohydrolase</fullName>
            <ecNumber evidence="10">3.5.4.10</ecNumber>
        </recommendedName>
        <alternativeName>
            <fullName evidence="10">ATIC</fullName>
        </alternativeName>
        <alternativeName>
            <fullName evidence="10">IMP synthase</fullName>
        </alternativeName>
        <alternativeName>
            <fullName evidence="10">Inosinicase</fullName>
        </alternativeName>
    </domain>
</protein>
<dbReference type="PROSITE" id="PS51855">
    <property type="entry name" value="MGS"/>
    <property type="match status" value="1"/>
</dbReference>
<dbReference type="EMBL" id="CP002546">
    <property type="protein sequence ID" value="ADY59011.1"/>
    <property type="molecule type" value="Genomic_DNA"/>
</dbReference>
<feature type="domain" description="MGS-like" evidence="11">
    <location>
        <begin position="1"/>
        <end position="147"/>
    </location>
</feature>
<comment type="catalytic activity">
    <reaction evidence="9 10">
        <text>IMP + H2O = 5-formamido-1-(5-phospho-D-ribosyl)imidazole-4-carboxamide</text>
        <dbReference type="Rhea" id="RHEA:18445"/>
        <dbReference type="ChEBI" id="CHEBI:15377"/>
        <dbReference type="ChEBI" id="CHEBI:58053"/>
        <dbReference type="ChEBI" id="CHEBI:58467"/>
        <dbReference type="EC" id="3.5.4.10"/>
    </reaction>
</comment>
<dbReference type="GO" id="GO:0005829">
    <property type="term" value="C:cytosol"/>
    <property type="evidence" value="ECO:0007669"/>
    <property type="project" value="TreeGrafter"/>
</dbReference>
<dbReference type="EC" id="3.5.4.10" evidence="10"/>
<dbReference type="NCBIfam" id="NF002049">
    <property type="entry name" value="PRK00881.1"/>
    <property type="match status" value="1"/>
</dbReference>
<dbReference type="InterPro" id="IPR011607">
    <property type="entry name" value="MGS-like_dom"/>
</dbReference>
<comment type="catalytic activity">
    <reaction evidence="8 10">
        <text>(6R)-10-formyltetrahydrofolate + 5-amino-1-(5-phospho-beta-D-ribosyl)imidazole-4-carboxamide = 5-formamido-1-(5-phospho-D-ribosyl)imidazole-4-carboxamide + (6S)-5,6,7,8-tetrahydrofolate</text>
        <dbReference type="Rhea" id="RHEA:22192"/>
        <dbReference type="ChEBI" id="CHEBI:57453"/>
        <dbReference type="ChEBI" id="CHEBI:58467"/>
        <dbReference type="ChEBI" id="CHEBI:58475"/>
        <dbReference type="ChEBI" id="CHEBI:195366"/>
        <dbReference type="EC" id="2.1.2.3"/>
    </reaction>
</comment>
<dbReference type="SUPFAM" id="SSF52335">
    <property type="entry name" value="Methylglyoxal synthase-like"/>
    <property type="match status" value="1"/>
</dbReference>
<dbReference type="CDD" id="cd01421">
    <property type="entry name" value="IMPCH"/>
    <property type="match status" value="1"/>
</dbReference>
<dbReference type="EC" id="2.1.2.3" evidence="10"/>
<dbReference type="STRING" id="756272.Plabr_1399"/>
<dbReference type="Proteomes" id="UP000006860">
    <property type="component" value="Chromosome"/>
</dbReference>
<dbReference type="HOGENOM" id="CLU_016316_5_2_0"/>
<dbReference type="PIRSF" id="PIRSF000414">
    <property type="entry name" value="AICARFT_IMPCHas"/>
    <property type="match status" value="1"/>
</dbReference>
<keyword evidence="6 10" id="KW-0378">Hydrolase</keyword>
<evidence type="ECO:0000256" key="10">
    <source>
        <dbReference type="HAMAP-Rule" id="MF_00139"/>
    </source>
</evidence>
<comment type="pathway">
    <text evidence="2 10">Purine metabolism; IMP biosynthesis via de novo pathway; 5-formamido-1-(5-phospho-D-ribosyl)imidazole-4-carboxamide from 5-amino-1-(5-phospho-D-ribosyl)imidazole-4-carboxamide (10-formyl THF route): step 1/1.</text>
</comment>
<dbReference type="SMART" id="SM00851">
    <property type="entry name" value="MGS"/>
    <property type="match status" value="1"/>
</dbReference>
<keyword evidence="7 10" id="KW-0511">Multifunctional enzyme</keyword>
<dbReference type="NCBIfam" id="TIGR00355">
    <property type="entry name" value="purH"/>
    <property type="match status" value="1"/>
</dbReference>
<dbReference type="Pfam" id="PF02142">
    <property type="entry name" value="MGS"/>
    <property type="match status" value="1"/>
</dbReference>
<evidence type="ECO:0000259" key="11">
    <source>
        <dbReference type="PROSITE" id="PS51855"/>
    </source>
</evidence>
<dbReference type="GO" id="GO:0003937">
    <property type="term" value="F:IMP cyclohydrolase activity"/>
    <property type="evidence" value="ECO:0007669"/>
    <property type="project" value="UniProtKB-UniRule"/>
</dbReference>
<dbReference type="PANTHER" id="PTHR11692:SF0">
    <property type="entry name" value="BIFUNCTIONAL PURINE BIOSYNTHESIS PROTEIN ATIC"/>
    <property type="match status" value="1"/>
</dbReference>
<keyword evidence="5 10" id="KW-0658">Purine biosynthesis</keyword>
<dbReference type="FunFam" id="3.40.50.1380:FF:000001">
    <property type="entry name" value="Bifunctional purine biosynthesis protein PurH"/>
    <property type="match status" value="1"/>
</dbReference>
<dbReference type="InterPro" id="IPR002695">
    <property type="entry name" value="PurH-like"/>
</dbReference>
<evidence type="ECO:0000256" key="3">
    <source>
        <dbReference type="ARBA" id="ARBA00007667"/>
    </source>
</evidence>
<gene>
    <name evidence="10" type="primary">purH</name>
    <name evidence="12" type="ordered locus">Plabr_1399</name>
</gene>
<dbReference type="GO" id="GO:0006189">
    <property type="term" value="P:'de novo' IMP biosynthetic process"/>
    <property type="evidence" value="ECO:0007669"/>
    <property type="project" value="UniProtKB-UniRule"/>
</dbReference>
<dbReference type="InterPro" id="IPR036914">
    <property type="entry name" value="MGS-like_dom_sf"/>
</dbReference>
<dbReference type="PANTHER" id="PTHR11692">
    <property type="entry name" value="BIFUNCTIONAL PURINE BIOSYNTHESIS PROTEIN PURH"/>
    <property type="match status" value="1"/>
</dbReference>
<comment type="domain">
    <text evidence="10">The IMP cyclohydrolase activity resides in the N-terminal region.</text>
</comment>
<dbReference type="KEGG" id="pbs:Plabr_1399"/>
<organism evidence="12 13">
    <name type="scientific">Rubinisphaera brasiliensis (strain ATCC 49424 / DSM 5305 / JCM 21570 / IAM 15109 / NBRC 103401 / IFAM 1448)</name>
    <name type="common">Planctomyces brasiliensis</name>
    <dbReference type="NCBI Taxonomy" id="756272"/>
    <lineage>
        <taxon>Bacteria</taxon>
        <taxon>Pseudomonadati</taxon>
        <taxon>Planctomycetota</taxon>
        <taxon>Planctomycetia</taxon>
        <taxon>Planctomycetales</taxon>
        <taxon>Planctomycetaceae</taxon>
        <taxon>Rubinisphaera</taxon>
    </lineage>
</organism>
<name>F0SPQ2_RUBBR</name>
<evidence type="ECO:0000256" key="9">
    <source>
        <dbReference type="ARBA" id="ARBA00050687"/>
    </source>
</evidence>
<comment type="pathway">
    <text evidence="1 10">Purine metabolism; IMP biosynthesis via de novo pathway; IMP from 5-formamido-1-(5-phospho-D-ribosyl)imidazole-4-carboxamide: step 1/1.</text>
</comment>
<dbReference type="SUPFAM" id="SSF53927">
    <property type="entry name" value="Cytidine deaminase-like"/>
    <property type="match status" value="1"/>
</dbReference>
<evidence type="ECO:0000313" key="12">
    <source>
        <dbReference type="EMBL" id="ADY59011.1"/>
    </source>
</evidence>
<evidence type="ECO:0000256" key="8">
    <source>
        <dbReference type="ARBA" id="ARBA00050488"/>
    </source>
</evidence>
<evidence type="ECO:0000256" key="1">
    <source>
        <dbReference type="ARBA" id="ARBA00004844"/>
    </source>
</evidence>
<evidence type="ECO:0000256" key="4">
    <source>
        <dbReference type="ARBA" id="ARBA00022679"/>
    </source>
</evidence>
<dbReference type="Gene3D" id="3.40.140.20">
    <property type="match status" value="2"/>
</dbReference>
<dbReference type="eggNOG" id="COG0138">
    <property type="taxonomic scope" value="Bacteria"/>
</dbReference>
<accession>F0SPQ2</accession>
<keyword evidence="4 10" id="KW-0808">Transferase</keyword>
<dbReference type="InterPro" id="IPR016193">
    <property type="entry name" value="Cytidine_deaminase-like"/>
</dbReference>
<dbReference type="GO" id="GO:0004643">
    <property type="term" value="F:phosphoribosylaminoimidazolecarboxamide formyltransferase activity"/>
    <property type="evidence" value="ECO:0007669"/>
    <property type="project" value="UniProtKB-UniRule"/>
</dbReference>
<dbReference type="UniPathway" id="UPA00074">
    <property type="reaction ID" value="UER00133"/>
</dbReference>
<evidence type="ECO:0000256" key="6">
    <source>
        <dbReference type="ARBA" id="ARBA00022801"/>
    </source>
</evidence>
<dbReference type="Pfam" id="PF01808">
    <property type="entry name" value="AICARFT_IMPCHas"/>
    <property type="match status" value="1"/>
</dbReference>
<keyword evidence="13" id="KW-1185">Reference proteome</keyword>
<dbReference type="HAMAP" id="MF_00139">
    <property type="entry name" value="PurH"/>
    <property type="match status" value="1"/>
</dbReference>
<comment type="similarity">
    <text evidence="3 10">Belongs to the PurH family.</text>
</comment>
<dbReference type="AlphaFoldDB" id="F0SPQ2"/>
<evidence type="ECO:0000256" key="7">
    <source>
        <dbReference type="ARBA" id="ARBA00023268"/>
    </source>
</evidence>
<evidence type="ECO:0000256" key="5">
    <source>
        <dbReference type="ARBA" id="ARBA00022755"/>
    </source>
</evidence>
<dbReference type="Gene3D" id="3.40.50.1380">
    <property type="entry name" value="Methylglyoxal synthase-like domain"/>
    <property type="match status" value="1"/>
</dbReference>
<dbReference type="InterPro" id="IPR024051">
    <property type="entry name" value="AICAR_Tfase_dup_dom_sf"/>
</dbReference>
<dbReference type="FunFam" id="3.40.140.20:FF:000001">
    <property type="entry name" value="Bifunctional purine biosynthesis protein PurH"/>
    <property type="match status" value="1"/>
</dbReference>
<evidence type="ECO:0000256" key="2">
    <source>
        <dbReference type="ARBA" id="ARBA00004954"/>
    </source>
</evidence>
<evidence type="ECO:0000313" key="13">
    <source>
        <dbReference type="Proteomes" id="UP000006860"/>
    </source>
</evidence>